<proteinExistence type="inferred from homology"/>
<comment type="function">
    <text evidence="3">Participates in chromosomal partition during cell division. May act via the formation of a condensin-like complex containing Smc and ScpB that pull DNA away from mid-cell into both cell halves.</text>
</comment>
<evidence type="ECO:0000256" key="3">
    <source>
        <dbReference type="HAMAP-Rule" id="MF_01805"/>
    </source>
</evidence>
<reference evidence="4" key="2">
    <citation type="submission" date="2023-10" db="EMBL/GenBank/DDBJ databases">
        <authorList>
            <person name="Khurajog B."/>
        </authorList>
    </citation>
    <scope>NUCLEOTIDE SEQUENCE</scope>
    <source>
        <strain evidence="4">BF9</strain>
    </source>
</reference>
<comment type="subcellular location">
    <subcellularLocation>
        <location evidence="3">Cytoplasm</location>
    </subcellularLocation>
    <text evidence="3">Associated with two foci at the outer edges of the nucleoid region in young cells, and at four foci within both cell halves in older cells.</text>
</comment>
<sequence length="250" mass="28835">MKAKVYNLPDVKLADFEGPLDLLLHLIRQSQMSIYDIRISEITSQYLQYLHTQETLRLNIAGEYLVMAAKLTEIKGKMLLPHEEDEELVDEDPRTDLVDQLIEYQIFKTASENLRDLEGERQRSFSRPEMEIDPATVTRLAPGIELTDLQKALQKVLARQALLEPVSRTVQTEKVSIEEQMDFVKRRIQQRSVCRFEDLFTVRVNREVLVTTFMAILELAKNQQIKLSQDSADQSITIKIGEVNEQGTKS</sequence>
<dbReference type="AlphaFoldDB" id="A0AAP3TZP1"/>
<accession>A0AAP3TZP1</accession>
<dbReference type="Pfam" id="PF02616">
    <property type="entry name" value="SMC_ScpA"/>
    <property type="match status" value="1"/>
</dbReference>
<evidence type="ECO:0000256" key="1">
    <source>
        <dbReference type="ARBA" id="ARBA00022829"/>
    </source>
</evidence>
<reference evidence="4" key="1">
    <citation type="journal article" date="2023" name="PeerJ">
        <title>Selection and evaluation of lactic acid bacteria from chicken feces in Thailand as potential probiotics.</title>
        <authorList>
            <person name="Khurajog B."/>
            <person name="Disastra Y."/>
            <person name="Lawwyne L.D."/>
            <person name="Sirichokchatchawan W."/>
            <person name="Niyomtham W."/>
            <person name="Yindee J."/>
            <person name="Hampson D.J."/>
            <person name="Prapasarakul N."/>
        </authorList>
    </citation>
    <scope>NUCLEOTIDE SEQUENCE</scope>
    <source>
        <strain evidence="4">BF9</strain>
    </source>
</reference>
<dbReference type="Gene3D" id="1.10.10.580">
    <property type="entry name" value="Structural maintenance of chromosome 1. Chain E"/>
    <property type="match status" value="1"/>
</dbReference>
<dbReference type="PANTHER" id="PTHR33969:SF2">
    <property type="entry name" value="SEGREGATION AND CONDENSATION PROTEIN A"/>
    <property type="match status" value="1"/>
</dbReference>
<dbReference type="GO" id="GO:0051301">
    <property type="term" value="P:cell division"/>
    <property type="evidence" value="ECO:0007669"/>
    <property type="project" value="UniProtKB-KW"/>
</dbReference>
<keyword evidence="3" id="KW-0132">Cell division</keyword>
<name>A0AAP3TZP1_PEDAC</name>
<dbReference type="GO" id="GO:0007059">
    <property type="term" value="P:chromosome segregation"/>
    <property type="evidence" value="ECO:0007669"/>
    <property type="project" value="UniProtKB-UniRule"/>
</dbReference>
<dbReference type="GO" id="GO:0005737">
    <property type="term" value="C:cytoplasm"/>
    <property type="evidence" value="ECO:0007669"/>
    <property type="project" value="UniProtKB-SubCell"/>
</dbReference>
<dbReference type="RefSeq" id="WP_005917079.1">
    <property type="nucleotide sequence ID" value="NZ_BJMF01000011.1"/>
</dbReference>
<keyword evidence="3" id="KW-0131">Cell cycle</keyword>
<dbReference type="InterPro" id="IPR003768">
    <property type="entry name" value="ScpA"/>
</dbReference>
<comment type="similarity">
    <text evidence="3">Belongs to the ScpA family.</text>
</comment>
<dbReference type="GO" id="GO:0006260">
    <property type="term" value="P:DNA replication"/>
    <property type="evidence" value="ECO:0007669"/>
    <property type="project" value="UniProtKB-UniRule"/>
</dbReference>
<protein>
    <recommendedName>
        <fullName evidence="2 3">Segregation and condensation protein A</fullName>
    </recommendedName>
</protein>
<comment type="caution">
    <text evidence="4">The sequence shown here is derived from an EMBL/GenBank/DDBJ whole genome shotgun (WGS) entry which is preliminary data.</text>
</comment>
<dbReference type="Proteomes" id="UP001280897">
    <property type="component" value="Unassembled WGS sequence"/>
</dbReference>
<dbReference type="GeneID" id="57366007"/>
<dbReference type="Gene3D" id="6.10.250.2410">
    <property type="match status" value="1"/>
</dbReference>
<dbReference type="EMBL" id="JAWJAV010000001">
    <property type="protein sequence ID" value="MDV2620512.1"/>
    <property type="molecule type" value="Genomic_DNA"/>
</dbReference>
<comment type="subunit">
    <text evidence="3">Component of a cohesin-like complex composed of ScpA, ScpB and the Smc homodimer, in which ScpA and ScpB bind to the head domain of Smc. The presence of the three proteins is required for the association of the complex with DNA.</text>
</comment>
<evidence type="ECO:0000313" key="4">
    <source>
        <dbReference type="EMBL" id="MDV2620512.1"/>
    </source>
</evidence>
<evidence type="ECO:0000256" key="2">
    <source>
        <dbReference type="ARBA" id="ARBA00044777"/>
    </source>
</evidence>
<organism evidence="4 5">
    <name type="scientific">Pediococcus acidilactici</name>
    <dbReference type="NCBI Taxonomy" id="1254"/>
    <lineage>
        <taxon>Bacteria</taxon>
        <taxon>Bacillati</taxon>
        <taxon>Bacillota</taxon>
        <taxon>Bacilli</taxon>
        <taxon>Lactobacillales</taxon>
        <taxon>Lactobacillaceae</taxon>
        <taxon>Pediococcus</taxon>
        <taxon>Pediococcus acidilactici group</taxon>
    </lineage>
</organism>
<evidence type="ECO:0000313" key="5">
    <source>
        <dbReference type="Proteomes" id="UP001280897"/>
    </source>
</evidence>
<dbReference type="InterPro" id="IPR023093">
    <property type="entry name" value="ScpA-like_C"/>
</dbReference>
<keyword evidence="1 3" id="KW-0159">Chromosome partition</keyword>
<dbReference type="PANTHER" id="PTHR33969">
    <property type="entry name" value="SEGREGATION AND CONDENSATION PROTEIN A"/>
    <property type="match status" value="1"/>
</dbReference>
<dbReference type="HAMAP" id="MF_01805">
    <property type="entry name" value="ScpA"/>
    <property type="match status" value="1"/>
</dbReference>
<gene>
    <name evidence="3" type="primary">scpA</name>
    <name evidence="4" type="ORF">R0G89_02015</name>
</gene>
<keyword evidence="3" id="KW-0963">Cytoplasm</keyword>